<dbReference type="Proteomes" id="UP000735302">
    <property type="component" value="Unassembled WGS sequence"/>
</dbReference>
<evidence type="ECO:0000313" key="1">
    <source>
        <dbReference type="EMBL" id="GFO16180.1"/>
    </source>
</evidence>
<gene>
    <name evidence="1" type="ORF">PoB_004268500</name>
</gene>
<organism evidence="1 2">
    <name type="scientific">Plakobranchus ocellatus</name>
    <dbReference type="NCBI Taxonomy" id="259542"/>
    <lineage>
        <taxon>Eukaryota</taxon>
        <taxon>Metazoa</taxon>
        <taxon>Spiralia</taxon>
        <taxon>Lophotrochozoa</taxon>
        <taxon>Mollusca</taxon>
        <taxon>Gastropoda</taxon>
        <taxon>Heterobranchia</taxon>
        <taxon>Euthyneura</taxon>
        <taxon>Panpulmonata</taxon>
        <taxon>Sacoglossa</taxon>
        <taxon>Placobranchoidea</taxon>
        <taxon>Plakobranchidae</taxon>
        <taxon>Plakobranchus</taxon>
    </lineage>
</organism>
<protein>
    <submittedName>
        <fullName evidence="1">Uncharacterized protein</fullName>
    </submittedName>
</protein>
<dbReference type="EMBL" id="BLXT01004654">
    <property type="protein sequence ID" value="GFO16180.1"/>
    <property type="molecule type" value="Genomic_DNA"/>
</dbReference>
<evidence type="ECO:0000313" key="2">
    <source>
        <dbReference type="Proteomes" id="UP000735302"/>
    </source>
</evidence>
<accession>A0AAV4B6G8</accession>
<dbReference type="AlphaFoldDB" id="A0AAV4B6G8"/>
<name>A0AAV4B6G8_9GAST</name>
<reference evidence="1 2" key="1">
    <citation type="journal article" date="2021" name="Elife">
        <title>Chloroplast acquisition without the gene transfer in kleptoplastic sea slugs, Plakobranchus ocellatus.</title>
        <authorList>
            <person name="Maeda T."/>
            <person name="Takahashi S."/>
            <person name="Yoshida T."/>
            <person name="Shimamura S."/>
            <person name="Takaki Y."/>
            <person name="Nagai Y."/>
            <person name="Toyoda A."/>
            <person name="Suzuki Y."/>
            <person name="Arimoto A."/>
            <person name="Ishii H."/>
            <person name="Satoh N."/>
            <person name="Nishiyama T."/>
            <person name="Hasebe M."/>
            <person name="Maruyama T."/>
            <person name="Minagawa J."/>
            <person name="Obokata J."/>
            <person name="Shigenobu S."/>
        </authorList>
    </citation>
    <scope>NUCLEOTIDE SEQUENCE [LARGE SCALE GENOMIC DNA]</scope>
</reference>
<comment type="caution">
    <text evidence="1">The sequence shown here is derived from an EMBL/GenBank/DDBJ whole genome shotgun (WGS) entry which is preliminary data.</text>
</comment>
<proteinExistence type="predicted"/>
<keyword evidence="2" id="KW-1185">Reference proteome</keyword>
<sequence>MGAGSSSQPIVKTCVHVTKVGMASSQKSPCRAPSGQCSHNLLGCLTKPVTTRRPSQATTVADAAEDDIRSFITNTR</sequence>